<organism evidence="1">
    <name type="scientific">Rhizophora mucronata</name>
    <name type="common">Asiatic mangrove</name>
    <dbReference type="NCBI Taxonomy" id="61149"/>
    <lineage>
        <taxon>Eukaryota</taxon>
        <taxon>Viridiplantae</taxon>
        <taxon>Streptophyta</taxon>
        <taxon>Embryophyta</taxon>
        <taxon>Tracheophyta</taxon>
        <taxon>Spermatophyta</taxon>
        <taxon>Magnoliopsida</taxon>
        <taxon>eudicotyledons</taxon>
        <taxon>Gunneridae</taxon>
        <taxon>Pentapetalae</taxon>
        <taxon>rosids</taxon>
        <taxon>fabids</taxon>
        <taxon>Malpighiales</taxon>
        <taxon>Rhizophoraceae</taxon>
        <taxon>Rhizophora</taxon>
    </lineage>
</organism>
<dbReference type="EMBL" id="GGEC01030896">
    <property type="protein sequence ID" value="MBX11380.1"/>
    <property type="molecule type" value="Transcribed_RNA"/>
</dbReference>
<sequence>MAGWPCSPCLVSLCKPLSPERVPWKTSWTTSKTLLLTMPGSMPPSLCLDHKYWCFDFSNQSEILCLDYDGSRVPISRF</sequence>
<accession>A0A2P2L080</accession>
<protein>
    <submittedName>
        <fullName evidence="1">Chlorophyll a-b binding proteinic</fullName>
    </submittedName>
</protein>
<evidence type="ECO:0000313" key="1">
    <source>
        <dbReference type="EMBL" id="MBX11380.1"/>
    </source>
</evidence>
<name>A0A2P2L080_RHIMU</name>
<dbReference type="AlphaFoldDB" id="A0A2P2L080"/>
<reference evidence="1" key="1">
    <citation type="submission" date="2018-02" db="EMBL/GenBank/DDBJ databases">
        <title>Rhizophora mucronata_Transcriptome.</title>
        <authorList>
            <person name="Meera S.P."/>
            <person name="Sreeshan A."/>
            <person name="Augustine A."/>
        </authorList>
    </citation>
    <scope>NUCLEOTIDE SEQUENCE</scope>
    <source>
        <tissue evidence="1">Leaf</tissue>
    </source>
</reference>
<proteinExistence type="predicted"/>